<dbReference type="GO" id="GO:0000160">
    <property type="term" value="P:phosphorelay signal transduction system"/>
    <property type="evidence" value="ECO:0007669"/>
    <property type="project" value="InterPro"/>
</dbReference>
<dbReference type="Gene3D" id="3.40.50.2300">
    <property type="match status" value="1"/>
</dbReference>
<evidence type="ECO:0000256" key="1">
    <source>
        <dbReference type="PROSITE-ProRule" id="PRU00169"/>
    </source>
</evidence>
<protein>
    <submittedName>
        <fullName evidence="3">Hybrid sensory histidine kinase BarA</fullName>
    </submittedName>
</protein>
<dbReference type="PANTHER" id="PTHR44520">
    <property type="entry name" value="RESPONSE REGULATOR RCP1-RELATED"/>
    <property type="match status" value="1"/>
</dbReference>
<accession>A0A238J1C1</accession>
<keyword evidence="1" id="KW-0597">Phosphoprotein</keyword>
<dbReference type="EMBL" id="FXXQ01000008">
    <property type="protein sequence ID" value="SMX24456.1"/>
    <property type="molecule type" value="Genomic_DNA"/>
</dbReference>
<name>A0A238J1C1_9RHOB</name>
<dbReference type="GO" id="GO:0016301">
    <property type="term" value="F:kinase activity"/>
    <property type="evidence" value="ECO:0007669"/>
    <property type="project" value="UniProtKB-KW"/>
</dbReference>
<dbReference type="PROSITE" id="PS50110">
    <property type="entry name" value="RESPONSE_REGULATORY"/>
    <property type="match status" value="1"/>
</dbReference>
<organism evidence="3 4">
    <name type="scientific">Boseongicola aestuarii</name>
    <dbReference type="NCBI Taxonomy" id="1470561"/>
    <lineage>
        <taxon>Bacteria</taxon>
        <taxon>Pseudomonadati</taxon>
        <taxon>Pseudomonadota</taxon>
        <taxon>Alphaproteobacteria</taxon>
        <taxon>Rhodobacterales</taxon>
        <taxon>Paracoccaceae</taxon>
        <taxon>Boseongicola</taxon>
    </lineage>
</organism>
<keyword evidence="3" id="KW-0808">Transferase</keyword>
<evidence type="ECO:0000313" key="4">
    <source>
        <dbReference type="Proteomes" id="UP000201838"/>
    </source>
</evidence>
<evidence type="ECO:0000313" key="3">
    <source>
        <dbReference type="EMBL" id="SMX24456.1"/>
    </source>
</evidence>
<dbReference type="Proteomes" id="UP000201838">
    <property type="component" value="Unassembled WGS sequence"/>
</dbReference>
<dbReference type="RefSeq" id="WP_245813822.1">
    <property type="nucleotide sequence ID" value="NZ_FXXQ01000008.1"/>
</dbReference>
<sequence>MAETKPRIGTLMIIDDNEVDQMLCRRLVKRSGLVDNVLGFLSAEDALEYLRSQTLPAADAILLDINMPKMDGFEFLDAATRELGARFARIVIMMLTTSLNPHDQERARQYPVVKDYCNKPLLLEYLERLAGELCHER</sequence>
<dbReference type="Pfam" id="PF00072">
    <property type="entry name" value="Response_reg"/>
    <property type="match status" value="1"/>
</dbReference>
<dbReference type="AlphaFoldDB" id="A0A238J1C1"/>
<reference evidence="4" key="1">
    <citation type="submission" date="2017-05" db="EMBL/GenBank/DDBJ databases">
        <authorList>
            <person name="Rodrigo-Torres L."/>
            <person name="Arahal R. D."/>
            <person name="Lucena T."/>
        </authorList>
    </citation>
    <scope>NUCLEOTIDE SEQUENCE [LARGE SCALE GENOMIC DNA]</scope>
    <source>
        <strain evidence="4">CECT 8489</strain>
    </source>
</reference>
<evidence type="ECO:0000259" key="2">
    <source>
        <dbReference type="PROSITE" id="PS50110"/>
    </source>
</evidence>
<dbReference type="InterPro" id="IPR011006">
    <property type="entry name" value="CheY-like_superfamily"/>
</dbReference>
<dbReference type="InterPro" id="IPR052893">
    <property type="entry name" value="TCS_response_regulator"/>
</dbReference>
<keyword evidence="4" id="KW-1185">Reference proteome</keyword>
<feature type="domain" description="Response regulatory" evidence="2">
    <location>
        <begin position="10"/>
        <end position="134"/>
    </location>
</feature>
<dbReference type="PANTHER" id="PTHR44520:SF2">
    <property type="entry name" value="RESPONSE REGULATOR RCP1"/>
    <property type="match status" value="1"/>
</dbReference>
<dbReference type="SMART" id="SM00448">
    <property type="entry name" value="REC"/>
    <property type="match status" value="1"/>
</dbReference>
<gene>
    <name evidence="3" type="ORF">BOA8489_02581</name>
</gene>
<feature type="modified residue" description="4-aspartylphosphate" evidence="1">
    <location>
        <position position="64"/>
    </location>
</feature>
<keyword evidence="3" id="KW-0418">Kinase</keyword>
<dbReference type="SUPFAM" id="SSF52172">
    <property type="entry name" value="CheY-like"/>
    <property type="match status" value="1"/>
</dbReference>
<dbReference type="InterPro" id="IPR001789">
    <property type="entry name" value="Sig_transdc_resp-reg_receiver"/>
</dbReference>
<proteinExistence type="predicted"/>